<dbReference type="InterPro" id="IPR001155">
    <property type="entry name" value="OxRdtase_FMN_N"/>
</dbReference>
<keyword evidence="5" id="KW-1185">Reference proteome</keyword>
<dbReference type="PANTHER" id="PTHR43656">
    <property type="entry name" value="BINDING OXIDOREDUCTASE, PUTATIVE (AFU_ORTHOLOGUE AFUA_2G08260)-RELATED"/>
    <property type="match status" value="1"/>
</dbReference>
<sequence length="480" mass="53773">MAQQKITRVAQLKTSSDFLGHLQEIKVSIPFKENLNQKGSSKLSEPLFLQSGEKVGNRFCILPMEGWDGTTDGLPSEHTKRRWHHFAISGAKLLWGCEAVAVRHDGRANPNQLMINEKNLPAFKDLYENLRRDHKAKFGKEDDLVIGLQLTHSGRFAVPDEDRLRKPFTLYKHSVLDEKFGLPDSHIPMSDEEIDELVNDFVQAASLAKEAGFQFVDIKHCHGYLGHEFLSAKTRKGKYGGTLQNRLRFLRSVVEGIKKTSKIAVGVRLSAFDFIPFVKDEENIGIPKALGSDYNEAFGGDGTGVGIDMTEVFELLRSFEELGIEMVCVTAGSPYYTPHLTRPAIFPPSDGYLPPEDPLVGVARHIDITAQIKKRFPNLKIVGSGYSYLQEWLPHIAEAVIDENMADFIGLGRMVLSYPEMPDDILQGRKLARGSICRTFSDCTTAPRKGMLSGCFPLDSYYKKMPEAAELKEIKKAIRL</sequence>
<keyword evidence="1" id="KW-0285">Flavoprotein</keyword>
<dbReference type="AlphaFoldDB" id="A0A3G2L3C3"/>
<evidence type="ECO:0000313" key="4">
    <source>
        <dbReference type="EMBL" id="AYN66772.1"/>
    </source>
</evidence>
<proteinExistence type="predicted"/>
<dbReference type="EMBL" id="CP032050">
    <property type="protein sequence ID" value="AYN66772.1"/>
    <property type="molecule type" value="Genomic_DNA"/>
</dbReference>
<evidence type="ECO:0000313" key="5">
    <source>
        <dbReference type="Proteomes" id="UP000276309"/>
    </source>
</evidence>
<accession>A0A3G2L3C3</accession>
<dbReference type="KEGG" id="emar:D1013_04960"/>
<evidence type="ECO:0000256" key="1">
    <source>
        <dbReference type="ARBA" id="ARBA00022630"/>
    </source>
</evidence>
<dbReference type="InterPro" id="IPR013785">
    <property type="entry name" value="Aldolase_TIM"/>
</dbReference>
<dbReference type="Proteomes" id="UP000276309">
    <property type="component" value="Chromosome"/>
</dbReference>
<gene>
    <name evidence="4" type="ORF">D1013_04960</name>
</gene>
<dbReference type="OrthoDB" id="9772736at2"/>
<dbReference type="RefSeq" id="WP_121847824.1">
    <property type="nucleotide sequence ID" value="NZ_CP032050.1"/>
</dbReference>
<dbReference type="InterPro" id="IPR051799">
    <property type="entry name" value="NADH_flavin_oxidoreductase"/>
</dbReference>
<feature type="domain" description="NADH:flavin oxidoreductase/NADH oxidase N-terminal" evidence="3">
    <location>
        <begin position="44"/>
        <end position="275"/>
    </location>
</feature>
<dbReference type="Gene3D" id="3.20.20.70">
    <property type="entry name" value="Aldolase class I"/>
    <property type="match status" value="1"/>
</dbReference>
<evidence type="ECO:0000259" key="3">
    <source>
        <dbReference type="Pfam" id="PF00724"/>
    </source>
</evidence>
<protein>
    <submittedName>
        <fullName evidence="4">NADH:flavin oxidoreductase</fullName>
    </submittedName>
</protein>
<dbReference type="Pfam" id="PF00724">
    <property type="entry name" value="Oxidored_FMN"/>
    <property type="match status" value="1"/>
</dbReference>
<dbReference type="GO" id="GO:0010181">
    <property type="term" value="F:FMN binding"/>
    <property type="evidence" value="ECO:0007669"/>
    <property type="project" value="InterPro"/>
</dbReference>
<dbReference type="SUPFAM" id="SSF51395">
    <property type="entry name" value="FMN-linked oxidoreductases"/>
    <property type="match status" value="1"/>
</dbReference>
<dbReference type="GO" id="GO:0016491">
    <property type="term" value="F:oxidoreductase activity"/>
    <property type="evidence" value="ECO:0007669"/>
    <property type="project" value="UniProtKB-KW"/>
</dbReference>
<dbReference type="PANTHER" id="PTHR43656:SF2">
    <property type="entry name" value="BINDING OXIDOREDUCTASE, PUTATIVE (AFU_ORTHOLOGUE AFUA_2G08260)-RELATED"/>
    <property type="match status" value="1"/>
</dbReference>
<dbReference type="CDD" id="cd02803">
    <property type="entry name" value="OYE_like_FMN_family"/>
    <property type="match status" value="1"/>
</dbReference>
<name>A0A3G2L3C3_9FLAO</name>
<organism evidence="4 5">
    <name type="scientific">Euzebyella marina</name>
    <dbReference type="NCBI Taxonomy" id="1761453"/>
    <lineage>
        <taxon>Bacteria</taxon>
        <taxon>Pseudomonadati</taxon>
        <taxon>Bacteroidota</taxon>
        <taxon>Flavobacteriia</taxon>
        <taxon>Flavobacteriales</taxon>
        <taxon>Flavobacteriaceae</taxon>
        <taxon>Euzebyella</taxon>
    </lineage>
</organism>
<reference evidence="4 5" key="1">
    <citation type="submission" date="2018-08" db="EMBL/GenBank/DDBJ databases">
        <title>The reduced genetic potential of extracellular carbohydrate catabolism in Euzebyella marina RN62, a Flavobacteriia bacterium isolated from the hadal water.</title>
        <authorList>
            <person name="Xue C."/>
        </authorList>
    </citation>
    <scope>NUCLEOTIDE SEQUENCE [LARGE SCALE GENOMIC DNA]</scope>
    <source>
        <strain evidence="4 5">RN62</strain>
    </source>
</reference>
<keyword evidence="2" id="KW-0560">Oxidoreductase</keyword>
<evidence type="ECO:0000256" key="2">
    <source>
        <dbReference type="ARBA" id="ARBA00023002"/>
    </source>
</evidence>